<dbReference type="STRING" id="407821.A0A087TYG8"/>
<keyword evidence="3 5" id="KW-0808">Transferase</keyword>
<dbReference type="InterPro" id="IPR029063">
    <property type="entry name" value="SAM-dependent_MTases_sf"/>
</dbReference>
<protein>
    <submittedName>
        <fullName evidence="5">Putative methyltransferase</fullName>
    </submittedName>
</protein>
<evidence type="ECO:0000256" key="2">
    <source>
        <dbReference type="ARBA" id="ARBA00022603"/>
    </source>
</evidence>
<dbReference type="GO" id="GO:0032259">
    <property type="term" value="P:methylation"/>
    <property type="evidence" value="ECO:0007669"/>
    <property type="project" value="UniProtKB-KW"/>
</dbReference>
<dbReference type="GO" id="GO:0008757">
    <property type="term" value="F:S-adenosylmethionine-dependent methyltransferase activity"/>
    <property type="evidence" value="ECO:0007669"/>
    <property type="project" value="InterPro"/>
</dbReference>
<reference evidence="5 6" key="1">
    <citation type="submission" date="2013-11" db="EMBL/GenBank/DDBJ databases">
        <title>Genome sequencing of Stegodyphus mimosarum.</title>
        <authorList>
            <person name="Bechsgaard J."/>
        </authorList>
    </citation>
    <scope>NUCLEOTIDE SEQUENCE [LARGE SCALE GENOMIC DNA]</scope>
</reference>
<comment type="similarity">
    <text evidence="1">Belongs to the methyltransferase superfamily.</text>
</comment>
<dbReference type="EMBL" id="KK117325">
    <property type="protein sequence ID" value="KFM70157.1"/>
    <property type="molecule type" value="Genomic_DNA"/>
</dbReference>
<evidence type="ECO:0000313" key="6">
    <source>
        <dbReference type="Proteomes" id="UP000054359"/>
    </source>
</evidence>
<keyword evidence="2 5" id="KW-0489">Methyltransferase</keyword>
<evidence type="ECO:0000313" key="5">
    <source>
        <dbReference type="EMBL" id="KFM70157.1"/>
    </source>
</evidence>
<dbReference type="InterPro" id="IPR051052">
    <property type="entry name" value="Diverse_substrate_MTase"/>
</dbReference>
<dbReference type="OMA" id="GPYWPAE"/>
<feature type="non-terminal residue" evidence="5">
    <location>
        <position position="271"/>
    </location>
</feature>
<proteinExistence type="inferred from homology"/>
<dbReference type="InterPro" id="IPR013216">
    <property type="entry name" value="Methyltransf_11"/>
</dbReference>
<organism evidence="5 6">
    <name type="scientific">Stegodyphus mimosarum</name>
    <name type="common">African social velvet spider</name>
    <dbReference type="NCBI Taxonomy" id="407821"/>
    <lineage>
        <taxon>Eukaryota</taxon>
        <taxon>Metazoa</taxon>
        <taxon>Ecdysozoa</taxon>
        <taxon>Arthropoda</taxon>
        <taxon>Chelicerata</taxon>
        <taxon>Arachnida</taxon>
        <taxon>Araneae</taxon>
        <taxon>Araneomorphae</taxon>
        <taxon>Entelegynae</taxon>
        <taxon>Eresoidea</taxon>
        <taxon>Eresidae</taxon>
        <taxon>Stegodyphus</taxon>
    </lineage>
</organism>
<feature type="domain" description="Methyltransferase type 11" evidence="4">
    <location>
        <begin position="46"/>
        <end position="137"/>
    </location>
</feature>
<dbReference type="PANTHER" id="PTHR44942:SF4">
    <property type="entry name" value="METHYLTRANSFERASE TYPE 11 DOMAIN-CONTAINING PROTEIN"/>
    <property type="match status" value="1"/>
</dbReference>
<gene>
    <name evidence="5" type="ORF">X975_24989</name>
</gene>
<dbReference type="SUPFAM" id="SSF53335">
    <property type="entry name" value="S-adenosyl-L-methionine-dependent methyltransferases"/>
    <property type="match status" value="1"/>
</dbReference>
<sequence length="271" mass="30812">MASALFQGSAHAVLYSKFRPFPPAALISNIINYVKLKTNAPLKKAVDVGCGSGQSTVVLAKHFENVVGLDVSAAQIECAKAINFSSNIEYKVANGEKLPFSPCSVNLVTLCQAVHWFETDVLFKEVERVLIPNGVISVYGYWIPLPVLGKKEEDKKISDLIKQYLHEEKLGQYWDKERYIVKNHYSDIHLPFKDVHRTSLVKETECSLADYIGYLSTWSAYQKLYRKDKKEASNLLSYIQNELSEIIGEDKSPKDIIFKLYTDYFMIMGHR</sequence>
<dbReference type="Pfam" id="PF08241">
    <property type="entry name" value="Methyltransf_11"/>
    <property type="match status" value="1"/>
</dbReference>
<evidence type="ECO:0000259" key="4">
    <source>
        <dbReference type="Pfam" id="PF08241"/>
    </source>
</evidence>
<dbReference type="OrthoDB" id="506498at2759"/>
<dbReference type="Gene3D" id="3.40.50.150">
    <property type="entry name" value="Vaccinia Virus protein VP39"/>
    <property type="match status" value="1"/>
</dbReference>
<evidence type="ECO:0000256" key="3">
    <source>
        <dbReference type="ARBA" id="ARBA00022679"/>
    </source>
</evidence>
<dbReference type="AlphaFoldDB" id="A0A087TYG8"/>
<keyword evidence="6" id="KW-1185">Reference proteome</keyword>
<dbReference type="PANTHER" id="PTHR44942">
    <property type="entry name" value="METHYLTRANSF_11 DOMAIN-CONTAINING PROTEIN"/>
    <property type="match status" value="1"/>
</dbReference>
<evidence type="ECO:0000256" key="1">
    <source>
        <dbReference type="ARBA" id="ARBA00008361"/>
    </source>
</evidence>
<name>A0A087TYG8_STEMI</name>
<dbReference type="CDD" id="cd02440">
    <property type="entry name" value="AdoMet_MTases"/>
    <property type="match status" value="1"/>
</dbReference>
<dbReference type="Proteomes" id="UP000054359">
    <property type="component" value="Unassembled WGS sequence"/>
</dbReference>
<accession>A0A087TYG8</accession>